<feature type="signal peptide" evidence="2">
    <location>
        <begin position="1"/>
        <end position="31"/>
    </location>
</feature>
<protein>
    <submittedName>
        <fullName evidence="3">Uncharacterized protein</fullName>
    </submittedName>
</protein>
<evidence type="ECO:0000313" key="4">
    <source>
        <dbReference type="Proteomes" id="UP000661025"/>
    </source>
</evidence>
<sequence>MNTSHSGGKTSRPLRSAALAVLLTVGAVTGAAPDARGESTRTETAVASTNPADGVTETLVRVRAPLPASFGARPAACDWLSYLRYRSTDGPAAPADADRILVAQPGILEGAGAFDSVARNTVARAAEQGRHIEFWALDRRSNCLEDHTGIASGDQHTAVDYYYRGKQVGGRTFGGYVGNGDLGWMARLGIERTVRDQYDLLTAELPDQRVRKEKVLCGGHSLGGVITGYFATADFDGDRTTTADAGHRQCAGYFALDTTVSTSLADLSGSIPDDTNLPDIGLGHGAVQAGLDSGVLSRTLSAPVLLNPETMTLLAIAGLGALQDPDGEATLPGYLPQNTNIQVTNRFLFSEDTATFLSGSPAVKDFRLTNEAILGALMDDHSVPLAFLQTSVGFFDGGPIADKNFPVANGSTAQPALFGSEYKAIPDRPGGPLYTWRNYDRVGDPDDPGHRSADGTPFTDAGKEVTDIQELARSMAGQPLDFTEQYFPTKLVTDLQLATSPQVKRLVVHPDGLTANPTLTVLAGDGLLAGRVPADLDPVVADGYQHLDVLTAAPVQNNGRPEPVSTSLTEFARNPG</sequence>
<dbReference type="SUPFAM" id="SSF53474">
    <property type="entry name" value="alpha/beta-Hydrolases"/>
    <property type="match status" value="1"/>
</dbReference>
<feature type="region of interest" description="Disordered" evidence="1">
    <location>
        <begin position="557"/>
        <end position="576"/>
    </location>
</feature>
<feature type="compositionally biased region" description="Polar residues" evidence="1">
    <location>
        <begin position="557"/>
        <end position="569"/>
    </location>
</feature>
<accession>A0A927L639</accession>
<evidence type="ECO:0000313" key="3">
    <source>
        <dbReference type="EMBL" id="MBD9726235.1"/>
    </source>
</evidence>
<reference evidence="3" key="1">
    <citation type="submission" date="2020-09" db="EMBL/GenBank/DDBJ databases">
        <title>Streptomyces canutascabiei sp. nov., which causes potato common scab and is distributed across the world.</title>
        <authorList>
            <person name="Nguyen H.P."/>
            <person name="Weisberg A.J."/>
            <person name="Chang J.H."/>
            <person name="Clarke C.R."/>
        </authorList>
    </citation>
    <scope>NUCLEOTIDE SEQUENCE</scope>
    <source>
        <strain evidence="3">ID-01-6.2a</strain>
    </source>
</reference>
<comment type="caution">
    <text evidence="3">The sequence shown here is derived from an EMBL/GenBank/DDBJ whole genome shotgun (WGS) entry which is preliminary data.</text>
</comment>
<dbReference type="RefSeq" id="WP_192362860.1">
    <property type="nucleotide sequence ID" value="NZ_CP119182.1"/>
</dbReference>
<dbReference type="GeneID" id="79935512"/>
<dbReference type="EMBL" id="JACYXT010000010">
    <property type="protein sequence ID" value="MBD9726235.1"/>
    <property type="molecule type" value="Genomic_DNA"/>
</dbReference>
<keyword evidence="2" id="KW-0732">Signal</keyword>
<organism evidence="3 4">
    <name type="scientific">Streptomyces caniscabiei</name>
    <dbReference type="NCBI Taxonomy" id="2746961"/>
    <lineage>
        <taxon>Bacteria</taxon>
        <taxon>Bacillati</taxon>
        <taxon>Actinomycetota</taxon>
        <taxon>Actinomycetes</taxon>
        <taxon>Kitasatosporales</taxon>
        <taxon>Streptomycetaceae</taxon>
        <taxon>Streptomyces</taxon>
    </lineage>
</organism>
<evidence type="ECO:0000256" key="2">
    <source>
        <dbReference type="SAM" id="SignalP"/>
    </source>
</evidence>
<gene>
    <name evidence="3" type="ORF">IHE70_24030</name>
</gene>
<evidence type="ECO:0000256" key="1">
    <source>
        <dbReference type="SAM" id="MobiDB-lite"/>
    </source>
</evidence>
<dbReference type="AlphaFoldDB" id="A0A927L639"/>
<name>A0A927L639_9ACTN</name>
<proteinExistence type="predicted"/>
<dbReference type="Proteomes" id="UP000661025">
    <property type="component" value="Unassembled WGS sequence"/>
</dbReference>
<dbReference type="InterPro" id="IPR029058">
    <property type="entry name" value="AB_hydrolase_fold"/>
</dbReference>
<feature type="chain" id="PRO_5038351027" evidence="2">
    <location>
        <begin position="32"/>
        <end position="576"/>
    </location>
</feature>